<name>A0A5B7KFK0_PORTR</name>
<gene>
    <name evidence="2" type="ORF">E2C01_101702</name>
</gene>
<feature type="region of interest" description="Disordered" evidence="1">
    <location>
        <begin position="1"/>
        <end position="26"/>
    </location>
</feature>
<accession>A0A5B7KFK0</accession>
<feature type="compositionally biased region" description="Low complexity" evidence="1">
    <location>
        <begin position="15"/>
        <end position="26"/>
    </location>
</feature>
<dbReference type="Proteomes" id="UP000324222">
    <property type="component" value="Unassembled WGS sequence"/>
</dbReference>
<reference evidence="2 3" key="1">
    <citation type="submission" date="2019-05" db="EMBL/GenBank/DDBJ databases">
        <title>Another draft genome of Portunus trituberculatus and its Hox gene families provides insights of decapod evolution.</title>
        <authorList>
            <person name="Jeong J.-H."/>
            <person name="Song I."/>
            <person name="Kim S."/>
            <person name="Choi T."/>
            <person name="Kim D."/>
            <person name="Ryu S."/>
            <person name="Kim W."/>
        </authorList>
    </citation>
    <scope>NUCLEOTIDE SEQUENCE [LARGE SCALE GENOMIC DNA]</scope>
    <source>
        <tissue evidence="2">Muscle</tissue>
    </source>
</reference>
<organism evidence="2 3">
    <name type="scientific">Portunus trituberculatus</name>
    <name type="common">Swimming crab</name>
    <name type="synonym">Neptunus trituberculatus</name>
    <dbReference type="NCBI Taxonomy" id="210409"/>
    <lineage>
        <taxon>Eukaryota</taxon>
        <taxon>Metazoa</taxon>
        <taxon>Ecdysozoa</taxon>
        <taxon>Arthropoda</taxon>
        <taxon>Crustacea</taxon>
        <taxon>Multicrustacea</taxon>
        <taxon>Malacostraca</taxon>
        <taxon>Eumalacostraca</taxon>
        <taxon>Eucarida</taxon>
        <taxon>Decapoda</taxon>
        <taxon>Pleocyemata</taxon>
        <taxon>Brachyura</taxon>
        <taxon>Eubrachyura</taxon>
        <taxon>Portunoidea</taxon>
        <taxon>Portunidae</taxon>
        <taxon>Portuninae</taxon>
        <taxon>Portunus</taxon>
    </lineage>
</organism>
<dbReference type="AlphaFoldDB" id="A0A5B7KFK0"/>
<evidence type="ECO:0000256" key="1">
    <source>
        <dbReference type="SAM" id="MobiDB-lite"/>
    </source>
</evidence>
<comment type="caution">
    <text evidence="2">The sequence shown here is derived from an EMBL/GenBank/DDBJ whole genome shotgun (WGS) entry which is preliminary data.</text>
</comment>
<proteinExistence type="predicted"/>
<dbReference type="EMBL" id="VSRR010148433">
    <property type="protein sequence ID" value="MPD05930.1"/>
    <property type="molecule type" value="Genomic_DNA"/>
</dbReference>
<evidence type="ECO:0000313" key="2">
    <source>
        <dbReference type="EMBL" id="MPD05930.1"/>
    </source>
</evidence>
<sequence length="26" mass="2675">MSGGTSSTVPPPIHPTIHPLVPLAMH</sequence>
<protein>
    <submittedName>
        <fullName evidence="2">Uncharacterized protein</fullName>
    </submittedName>
</protein>
<evidence type="ECO:0000313" key="3">
    <source>
        <dbReference type="Proteomes" id="UP000324222"/>
    </source>
</evidence>
<keyword evidence="3" id="KW-1185">Reference proteome</keyword>